<evidence type="ECO:0000256" key="3">
    <source>
        <dbReference type="ARBA" id="ARBA00022692"/>
    </source>
</evidence>
<gene>
    <name evidence="7" type="ORF">IAB36_05910</name>
</gene>
<comment type="subcellular location">
    <subcellularLocation>
        <location evidence="6">Cell membrane</location>
        <topology evidence="6">Multi-pass membrane protein</topology>
    </subcellularLocation>
    <subcellularLocation>
        <location evidence="1">Membrane</location>
        <topology evidence="1">Multi-pass membrane protein</topology>
    </subcellularLocation>
</comment>
<name>A0A9D1DCZ5_9FIRM</name>
<accession>A0A9D1DCZ5</accession>
<dbReference type="PANTHER" id="PTHR43701">
    <property type="entry name" value="MEMBRANE TRANSPORTER PROTEIN MJ0441-RELATED"/>
    <property type="match status" value="1"/>
</dbReference>
<dbReference type="AlphaFoldDB" id="A0A9D1DCZ5"/>
<keyword evidence="4 6" id="KW-1133">Transmembrane helix</keyword>
<feature type="transmembrane region" description="Helical" evidence="6">
    <location>
        <begin position="72"/>
        <end position="92"/>
    </location>
</feature>
<evidence type="ECO:0000313" key="8">
    <source>
        <dbReference type="Proteomes" id="UP000886749"/>
    </source>
</evidence>
<protein>
    <recommendedName>
        <fullName evidence="6">Probable membrane transporter protein</fullName>
    </recommendedName>
</protein>
<dbReference type="GO" id="GO:0005886">
    <property type="term" value="C:plasma membrane"/>
    <property type="evidence" value="ECO:0007669"/>
    <property type="project" value="UniProtKB-SubCell"/>
</dbReference>
<evidence type="ECO:0000256" key="5">
    <source>
        <dbReference type="ARBA" id="ARBA00023136"/>
    </source>
</evidence>
<dbReference type="EMBL" id="DVGY01000131">
    <property type="protein sequence ID" value="HIR41343.1"/>
    <property type="molecule type" value="Genomic_DNA"/>
</dbReference>
<evidence type="ECO:0000256" key="1">
    <source>
        <dbReference type="ARBA" id="ARBA00004141"/>
    </source>
</evidence>
<organism evidence="7 8">
    <name type="scientific">Candidatus Egerieicola pullicola</name>
    <dbReference type="NCBI Taxonomy" id="2840775"/>
    <lineage>
        <taxon>Bacteria</taxon>
        <taxon>Bacillati</taxon>
        <taxon>Bacillota</taxon>
        <taxon>Clostridia</taxon>
        <taxon>Eubacteriales</taxon>
        <taxon>Oscillospiraceae</taxon>
        <taxon>Oscillospiraceae incertae sedis</taxon>
        <taxon>Candidatus Egerieicola</taxon>
    </lineage>
</organism>
<dbReference type="Proteomes" id="UP000886749">
    <property type="component" value="Unassembled WGS sequence"/>
</dbReference>
<dbReference type="InterPro" id="IPR051598">
    <property type="entry name" value="TSUP/Inactive_protease-like"/>
</dbReference>
<keyword evidence="6" id="KW-1003">Cell membrane</keyword>
<dbReference type="InterPro" id="IPR002781">
    <property type="entry name" value="TM_pro_TauE-like"/>
</dbReference>
<reference evidence="7" key="2">
    <citation type="journal article" date="2021" name="PeerJ">
        <title>Extensive microbial diversity within the chicken gut microbiome revealed by metagenomics and culture.</title>
        <authorList>
            <person name="Gilroy R."/>
            <person name="Ravi A."/>
            <person name="Getino M."/>
            <person name="Pursley I."/>
            <person name="Horton D.L."/>
            <person name="Alikhan N.F."/>
            <person name="Baker D."/>
            <person name="Gharbi K."/>
            <person name="Hall N."/>
            <person name="Watson M."/>
            <person name="Adriaenssens E.M."/>
            <person name="Foster-Nyarko E."/>
            <person name="Jarju S."/>
            <person name="Secka A."/>
            <person name="Antonio M."/>
            <person name="Oren A."/>
            <person name="Chaudhuri R.R."/>
            <person name="La Ragione R."/>
            <person name="Hildebrand F."/>
            <person name="Pallen M.J."/>
        </authorList>
    </citation>
    <scope>NUCLEOTIDE SEQUENCE</scope>
    <source>
        <strain evidence="7">CHK184-25365</strain>
    </source>
</reference>
<evidence type="ECO:0000256" key="4">
    <source>
        <dbReference type="ARBA" id="ARBA00022989"/>
    </source>
</evidence>
<keyword evidence="5 6" id="KW-0472">Membrane</keyword>
<sequence length="127" mass="14169">MIHWLFSLLAGALSGTVAAMGLGGGFVLFLYLTLFTGLDFLQCQIINLLFFLPCALLAVWRYRKEKLLDFSILLPMMLFGSAGVILGRLAAAWMGTQWVKWCFGAILIPLGLKELFHKKQSQDKGKK</sequence>
<proteinExistence type="inferred from homology"/>
<comment type="similarity">
    <text evidence="2 6">Belongs to the 4-toluene sulfonate uptake permease (TSUP) (TC 2.A.102) family.</text>
</comment>
<keyword evidence="3 6" id="KW-0812">Transmembrane</keyword>
<evidence type="ECO:0000256" key="6">
    <source>
        <dbReference type="RuleBase" id="RU363041"/>
    </source>
</evidence>
<dbReference type="Pfam" id="PF01925">
    <property type="entry name" value="TauE"/>
    <property type="match status" value="1"/>
</dbReference>
<feature type="transmembrane region" description="Helical" evidence="6">
    <location>
        <begin position="29"/>
        <end position="60"/>
    </location>
</feature>
<comment type="caution">
    <text evidence="7">The sequence shown here is derived from an EMBL/GenBank/DDBJ whole genome shotgun (WGS) entry which is preliminary data.</text>
</comment>
<reference evidence="7" key="1">
    <citation type="submission" date="2020-10" db="EMBL/GenBank/DDBJ databases">
        <authorList>
            <person name="Gilroy R."/>
        </authorList>
    </citation>
    <scope>NUCLEOTIDE SEQUENCE</scope>
    <source>
        <strain evidence="7">CHK184-25365</strain>
    </source>
</reference>
<evidence type="ECO:0000256" key="2">
    <source>
        <dbReference type="ARBA" id="ARBA00009142"/>
    </source>
</evidence>
<evidence type="ECO:0000313" key="7">
    <source>
        <dbReference type="EMBL" id="HIR41343.1"/>
    </source>
</evidence>
<dbReference type="PANTHER" id="PTHR43701:SF2">
    <property type="entry name" value="MEMBRANE TRANSPORTER PROTEIN YJNA-RELATED"/>
    <property type="match status" value="1"/>
</dbReference>